<name>A0A0C9Y8F9_9AGAM</name>
<feature type="region of interest" description="Disordered" evidence="1">
    <location>
        <begin position="220"/>
        <end position="346"/>
    </location>
</feature>
<dbReference type="EMBL" id="KN834008">
    <property type="protein sequence ID" value="KIK13236.1"/>
    <property type="molecule type" value="Genomic_DNA"/>
</dbReference>
<feature type="region of interest" description="Disordered" evidence="1">
    <location>
        <begin position="1"/>
        <end position="62"/>
    </location>
</feature>
<evidence type="ECO:0000313" key="3">
    <source>
        <dbReference type="Proteomes" id="UP000054018"/>
    </source>
</evidence>
<reference evidence="2 3" key="1">
    <citation type="submission" date="2014-04" db="EMBL/GenBank/DDBJ databases">
        <authorList>
            <consortium name="DOE Joint Genome Institute"/>
            <person name="Kuo A."/>
            <person name="Kohler A."/>
            <person name="Costa M.D."/>
            <person name="Nagy L.G."/>
            <person name="Floudas D."/>
            <person name="Copeland A."/>
            <person name="Barry K.W."/>
            <person name="Cichocki N."/>
            <person name="Veneault-Fourrey C."/>
            <person name="LaButti K."/>
            <person name="Lindquist E.A."/>
            <person name="Lipzen A."/>
            <person name="Lundell T."/>
            <person name="Morin E."/>
            <person name="Murat C."/>
            <person name="Sun H."/>
            <person name="Tunlid A."/>
            <person name="Henrissat B."/>
            <person name="Grigoriev I.V."/>
            <person name="Hibbett D.S."/>
            <person name="Martin F."/>
            <person name="Nordberg H.P."/>
            <person name="Cantor M.N."/>
            <person name="Hua S.X."/>
        </authorList>
    </citation>
    <scope>NUCLEOTIDE SEQUENCE [LARGE SCALE GENOMIC DNA]</scope>
    <source>
        <strain evidence="2 3">441</strain>
    </source>
</reference>
<dbReference type="Proteomes" id="UP000054018">
    <property type="component" value="Unassembled WGS sequence"/>
</dbReference>
<feature type="compositionally biased region" description="Basic and acidic residues" evidence="1">
    <location>
        <begin position="19"/>
        <end position="62"/>
    </location>
</feature>
<evidence type="ECO:0000313" key="2">
    <source>
        <dbReference type="EMBL" id="KIK13236.1"/>
    </source>
</evidence>
<dbReference type="HOGENOM" id="CLU_760994_0_0_1"/>
<gene>
    <name evidence="2" type="ORF">PISMIDRAFT_18115</name>
</gene>
<dbReference type="AlphaFoldDB" id="A0A0C9Y8F9"/>
<protein>
    <submittedName>
        <fullName evidence="2">Uncharacterized protein</fullName>
    </submittedName>
</protein>
<feature type="compositionally biased region" description="Low complexity" evidence="1">
    <location>
        <begin position="222"/>
        <end position="268"/>
    </location>
</feature>
<organism evidence="2 3">
    <name type="scientific">Pisolithus microcarpus 441</name>
    <dbReference type="NCBI Taxonomy" id="765257"/>
    <lineage>
        <taxon>Eukaryota</taxon>
        <taxon>Fungi</taxon>
        <taxon>Dikarya</taxon>
        <taxon>Basidiomycota</taxon>
        <taxon>Agaricomycotina</taxon>
        <taxon>Agaricomycetes</taxon>
        <taxon>Agaricomycetidae</taxon>
        <taxon>Boletales</taxon>
        <taxon>Sclerodermatineae</taxon>
        <taxon>Pisolithaceae</taxon>
        <taxon>Pisolithus</taxon>
    </lineage>
</organism>
<keyword evidence="3" id="KW-1185">Reference proteome</keyword>
<proteinExistence type="predicted"/>
<feature type="compositionally biased region" description="Acidic residues" evidence="1">
    <location>
        <begin position="128"/>
        <end position="138"/>
    </location>
</feature>
<sequence length="367" mass="39779">MSRPITRAKNAHQHPGHIKQADDVAAERAREEQEAAQERGIQRLADIIDKSMQEEENRLADPLRPRPRLCLILKDPSQESADTAESVMGDSDRLASDMTGMDLTDKCPSGEALADPQGSGELSVYGQEESEDELEEGLAETVQKRKCTQRTCTRDAVLAACDKLGGSDGADRTMDWHSMDVQKWKPSSARLEADKQKFSRIGEVADWADKLASSKPLHTLLSQRSAASSRHARSISSTGTSSRIKLQGTPASTRSSTRPSTPASNNPPDSETCNDDLPYIQGNDDSECQAISNPSLRSVPRRTDTMAVTDVVSGSELDESEPSPPPPSQYTHPRKNHVSSGGGKATMESQTVALHLLNGNLDLAIVI</sequence>
<evidence type="ECO:0000256" key="1">
    <source>
        <dbReference type="SAM" id="MobiDB-lite"/>
    </source>
</evidence>
<feature type="region of interest" description="Disordered" evidence="1">
    <location>
        <begin position="74"/>
        <end position="145"/>
    </location>
</feature>
<accession>A0A0C9Y8F9</accession>
<reference evidence="3" key="2">
    <citation type="submission" date="2015-01" db="EMBL/GenBank/DDBJ databases">
        <title>Evolutionary Origins and Diversification of the Mycorrhizal Mutualists.</title>
        <authorList>
            <consortium name="DOE Joint Genome Institute"/>
            <consortium name="Mycorrhizal Genomics Consortium"/>
            <person name="Kohler A."/>
            <person name="Kuo A."/>
            <person name="Nagy L.G."/>
            <person name="Floudas D."/>
            <person name="Copeland A."/>
            <person name="Barry K.W."/>
            <person name="Cichocki N."/>
            <person name="Veneault-Fourrey C."/>
            <person name="LaButti K."/>
            <person name="Lindquist E.A."/>
            <person name="Lipzen A."/>
            <person name="Lundell T."/>
            <person name="Morin E."/>
            <person name="Murat C."/>
            <person name="Riley R."/>
            <person name="Ohm R."/>
            <person name="Sun H."/>
            <person name="Tunlid A."/>
            <person name="Henrissat B."/>
            <person name="Grigoriev I.V."/>
            <person name="Hibbett D.S."/>
            <person name="Martin F."/>
        </authorList>
    </citation>
    <scope>NUCLEOTIDE SEQUENCE [LARGE SCALE GENOMIC DNA]</scope>
    <source>
        <strain evidence="3">441</strain>
    </source>
</reference>